<reference evidence="2" key="1">
    <citation type="journal article" date="2020" name="mSystems">
        <title>Genome- and Community-Level Interaction Insights into Carbon Utilization and Element Cycling Functions of Hydrothermarchaeota in Hydrothermal Sediment.</title>
        <authorList>
            <person name="Zhou Z."/>
            <person name="Liu Y."/>
            <person name="Xu W."/>
            <person name="Pan J."/>
            <person name="Luo Z.H."/>
            <person name="Li M."/>
        </authorList>
    </citation>
    <scope>NUCLEOTIDE SEQUENCE [LARGE SCALE GENOMIC DNA]</scope>
    <source>
        <strain evidence="2">HyVt-533</strain>
    </source>
</reference>
<protein>
    <submittedName>
        <fullName evidence="2">Uncharacterized protein</fullName>
    </submittedName>
</protein>
<feature type="coiled-coil region" evidence="1">
    <location>
        <begin position="81"/>
        <end position="108"/>
    </location>
</feature>
<name>A0A7V5NY75_9BACT</name>
<gene>
    <name evidence="2" type="ORF">ENJ96_00675</name>
</gene>
<organism evidence="2">
    <name type="scientific">Thermodesulfatator atlanticus</name>
    <dbReference type="NCBI Taxonomy" id="501497"/>
    <lineage>
        <taxon>Bacteria</taxon>
        <taxon>Pseudomonadati</taxon>
        <taxon>Thermodesulfobacteriota</taxon>
        <taxon>Thermodesulfobacteria</taxon>
        <taxon>Thermodesulfobacteriales</taxon>
        <taxon>Thermodesulfatatoraceae</taxon>
        <taxon>Thermodesulfatator</taxon>
    </lineage>
</organism>
<evidence type="ECO:0000256" key="1">
    <source>
        <dbReference type="SAM" id="Coils"/>
    </source>
</evidence>
<comment type="caution">
    <text evidence="2">The sequence shown here is derived from an EMBL/GenBank/DDBJ whole genome shotgun (WGS) entry which is preliminary data.</text>
</comment>
<dbReference type="AlphaFoldDB" id="A0A7V5NY75"/>
<dbReference type="Proteomes" id="UP000886101">
    <property type="component" value="Unassembled WGS sequence"/>
</dbReference>
<sequence length="112" mass="13276">MRVDRLAQIIEMAKQGKKVKARVILLKRPIILKIHPEAQILEEKEAYILSARFEFEVDGEKYTVDRFYAMGFPTETIEEELANRNLANARLKEDYRRLKEAGIEIEEEKYFE</sequence>
<dbReference type="EMBL" id="DROK01000020">
    <property type="protein sequence ID" value="HHI96350.1"/>
    <property type="molecule type" value="Genomic_DNA"/>
</dbReference>
<evidence type="ECO:0000313" key="2">
    <source>
        <dbReference type="EMBL" id="HHI96350.1"/>
    </source>
</evidence>
<proteinExistence type="predicted"/>
<keyword evidence="1" id="KW-0175">Coiled coil</keyword>
<accession>A0A7V5NY75</accession>